<sequence length="193" mass="20190">MPSDNTSDDDTRDRRPKPQYGELAPEGWVWEPPTDPSVSEVPPVGAPLAGPPPAEAPTQQGASTGVAARQGQAPLWDRPVTLGLLVLGLFGTFLSISILNSLPQAIQMAYTQEGLGTYSAADNVDSILLGGVIAQVILWAVTATGSILLLVRSRRAFYVPLIGGILSLVLIFVFMGAVLAGDATLLDSIAGTR</sequence>
<dbReference type="AlphaFoldDB" id="A0A4Y8KKL9"/>
<evidence type="ECO:0000313" key="3">
    <source>
        <dbReference type="EMBL" id="TFD75772.1"/>
    </source>
</evidence>
<dbReference type="OrthoDB" id="5125658at2"/>
<accession>A0A4Y8KKL9</accession>
<feature type="region of interest" description="Disordered" evidence="1">
    <location>
        <begin position="1"/>
        <end position="68"/>
    </location>
</feature>
<feature type="transmembrane region" description="Helical" evidence="2">
    <location>
        <begin position="158"/>
        <end position="180"/>
    </location>
</feature>
<keyword evidence="2" id="KW-0472">Membrane</keyword>
<dbReference type="EMBL" id="SOHQ01000042">
    <property type="protein sequence ID" value="TFD75772.1"/>
    <property type="molecule type" value="Genomic_DNA"/>
</dbReference>
<dbReference type="InterPro" id="IPR046231">
    <property type="entry name" value="DUF6264"/>
</dbReference>
<evidence type="ECO:0000313" key="4">
    <source>
        <dbReference type="Proteomes" id="UP000298218"/>
    </source>
</evidence>
<dbReference type="RefSeq" id="WP_134173616.1">
    <property type="nucleotide sequence ID" value="NZ_SODI01000001.1"/>
</dbReference>
<comment type="caution">
    <text evidence="3">The sequence shown here is derived from an EMBL/GenBank/DDBJ whole genome shotgun (WGS) entry which is preliminary data.</text>
</comment>
<proteinExistence type="predicted"/>
<evidence type="ECO:0000256" key="1">
    <source>
        <dbReference type="SAM" id="MobiDB-lite"/>
    </source>
</evidence>
<dbReference type="Pfam" id="PF19779">
    <property type="entry name" value="DUF6264"/>
    <property type="match status" value="1"/>
</dbReference>
<keyword evidence="2" id="KW-1133">Transmembrane helix</keyword>
<name>A0A4Y8KKL9_9MICO</name>
<keyword evidence="2" id="KW-0812">Transmembrane</keyword>
<protein>
    <submittedName>
        <fullName evidence="3">Uncharacterized protein</fullName>
    </submittedName>
</protein>
<keyword evidence="4" id="KW-1185">Reference proteome</keyword>
<feature type="transmembrane region" description="Helical" evidence="2">
    <location>
        <begin position="126"/>
        <end position="151"/>
    </location>
</feature>
<evidence type="ECO:0000256" key="2">
    <source>
        <dbReference type="SAM" id="Phobius"/>
    </source>
</evidence>
<gene>
    <name evidence="3" type="ORF">E3T53_14935</name>
</gene>
<feature type="compositionally biased region" description="Acidic residues" evidence="1">
    <location>
        <begin position="1"/>
        <end position="10"/>
    </location>
</feature>
<dbReference type="Proteomes" id="UP000298218">
    <property type="component" value="Unassembled WGS sequence"/>
</dbReference>
<feature type="transmembrane region" description="Helical" evidence="2">
    <location>
        <begin position="82"/>
        <end position="106"/>
    </location>
</feature>
<reference evidence="3 4" key="1">
    <citation type="submission" date="2019-03" db="EMBL/GenBank/DDBJ databases">
        <title>Genomics of glacier-inhabiting Cryobacterium strains.</title>
        <authorList>
            <person name="Liu Q."/>
            <person name="Xin Y.-H."/>
        </authorList>
    </citation>
    <scope>NUCLEOTIDE SEQUENCE [LARGE SCALE GENOMIC DNA]</scope>
    <source>
        <strain evidence="3 4">CGMCC 1.4292</strain>
    </source>
</reference>
<organism evidence="3 4">
    <name type="scientific">Cryobacterium psychrophilum</name>
    <dbReference type="NCBI Taxonomy" id="41988"/>
    <lineage>
        <taxon>Bacteria</taxon>
        <taxon>Bacillati</taxon>
        <taxon>Actinomycetota</taxon>
        <taxon>Actinomycetes</taxon>
        <taxon>Micrococcales</taxon>
        <taxon>Microbacteriaceae</taxon>
        <taxon>Cryobacterium</taxon>
    </lineage>
</organism>